<gene>
    <name evidence="2" type="ORF">ETSY2_24325</name>
</gene>
<protein>
    <recommendedName>
        <fullName evidence="4">DUF4154 domain-containing protein</fullName>
    </recommendedName>
</protein>
<comment type="caution">
    <text evidence="2">The sequence shown here is derived from an EMBL/GenBank/DDBJ whole genome shotgun (WGS) entry which is preliminary data.</text>
</comment>
<proteinExistence type="predicted"/>
<dbReference type="EMBL" id="AZHX01001013">
    <property type="protein sequence ID" value="ETX05208.1"/>
    <property type="molecule type" value="Genomic_DNA"/>
</dbReference>
<evidence type="ECO:0000313" key="3">
    <source>
        <dbReference type="Proteomes" id="UP000019140"/>
    </source>
</evidence>
<keyword evidence="1" id="KW-0732">Signal</keyword>
<keyword evidence="3" id="KW-1185">Reference proteome</keyword>
<dbReference type="HOGENOM" id="CLU_093136_1_1_7"/>
<dbReference type="Proteomes" id="UP000019140">
    <property type="component" value="Unassembled WGS sequence"/>
</dbReference>
<sequence>MNRHLANWMLVILLASFTISAHPCAAASRYKEDEIKVVLIYHFAKFIDWPPAALSDATPEFTLCIFGTSPLESALATIRGKPVKGRPVVIRKVSRPAQLNTCHTLFIGASALTSGTHMLAYVKNLPIITISDLTGFACMGGMFNFVRFNDTIGFEVNPKAARRVSLTIRSKLLRLAKTVVRCNVER</sequence>
<feature type="signal peptide" evidence="1">
    <location>
        <begin position="1"/>
        <end position="21"/>
    </location>
</feature>
<dbReference type="Pfam" id="PF13689">
    <property type="entry name" value="DUF4154"/>
    <property type="match status" value="1"/>
</dbReference>
<evidence type="ECO:0000256" key="1">
    <source>
        <dbReference type="SAM" id="SignalP"/>
    </source>
</evidence>
<dbReference type="InterPro" id="IPR025293">
    <property type="entry name" value="YfiR/HmsC-like"/>
</dbReference>
<reference evidence="2 3" key="1">
    <citation type="journal article" date="2014" name="Nature">
        <title>An environmental bacterial taxon with a large and distinct metabolic repertoire.</title>
        <authorList>
            <person name="Wilson M.C."/>
            <person name="Mori T."/>
            <person name="Ruckert C."/>
            <person name="Uria A.R."/>
            <person name="Helf M.J."/>
            <person name="Takada K."/>
            <person name="Gernert C."/>
            <person name="Steffens U.A."/>
            <person name="Heycke N."/>
            <person name="Schmitt S."/>
            <person name="Rinke C."/>
            <person name="Helfrich E.J."/>
            <person name="Brachmann A.O."/>
            <person name="Gurgui C."/>
            <person name="Wakimoto T."/>
            <person name="Kracht M."/>
            <person name="Crusemann M."/>
            <person name="Hentschel U."/>
            <person name="Abe I."/>
            <person name="Matsunaga S."/>
            <person name="Kalinowski J."/>
            <person name="Takeyama H."/>
            <person name="Piel J."/>
        </authorList>
    </citation>
    <scope>NUCLEOTIDE SEQUENCE [LARGE SCALE GENOMIC DNA]</scope>
    <source>
        <strain evidence="3">TSY2</strain>
    </source>
</reference>
<accession>W4M4U6</accession>
<organism evidence="2 3">
    <name type="scientific">Candidatus Entotheonella gemina</name>
    <dbReference type="NCBI Taxonomy" id="1429439"/>
    <lineage>
        <taxon>Bacteria</taxon>
        <taxon>Pseudomonadati</taxon>
        <taxon>Nitrospinota/Tectimicrobiota group</taxon>
        <taxon>Candidatus Tectimicrobiota</taxon>
        <taxon>Candidatus Entotheonellia</taxon>
        <taxon>Candidatus Entotheonellales</taxon>
        <taxon>Candidatus Entotheonellaceae</taxon>
        <taxon>Candidatus Entotheonella</taxon>
    </lineage>
</organism>
<evidence type="ECO:0000313" key="2">
    <source>
        <dbReference type="EMBL" id="ETX05208.1"/>
    </source>
</evidence>
<dbReference type="AlphaFoldDB" id="W4M4U6"/>
<evidence type="ECO:0008006" key="4">
    <source>
        <dbReference type="Google" id="ProtNLM"/>
    </source>
</evidence>
<name>W4M4U6_9BACT</name>
<feature type="chain" id="PRO_5004845105" description="DUF4154 domain-containing protein" evidence="1">
    <location>
        <begin position="22"/>
        <end position="186"/>
    </location>
</feature>